<evidence type="ECO:0000313" key="2">
    <source>
        <dbReference type="EMBL" id="MEA5479823.1"/>
    </source>
</evidence>
<dbReference type="PROSITE" id="PS50234">
    <property type="entry name" value="VWFA"/>
    <property type="match status" value="1"/>
</dbReference>
<proteinExistence type="predicted"/>
<dbReference type="Pfam" id="PF00092">
    <property type="entry name" value="VWA"/>
    <property type="match status" value="1"/>
</dbReference>
<sequence>MSVNLTCKLSDRVLDRNQGSSQRQLAIAVSANAAVDGNNAPLNLCLVLDHSGSMGGQPLDTVKRAARDLVDRMYPQDRISVIGFDHKANVVVENQPVDRIESIKAKIQSLKASGGTCIDDGIKLGLQETSKGKDGTVSQIFVLTDGENEHGDNERCFQFSRLATEYNMTLHSLGFGDSWNQDVLERIADAGGGAMAYIPSPEAAGQEFQKLLKRVQAIGLTNAHLILQLSPHVRLAELKPIAQVAPDTIELAYQTEGDAIIVRLGDLMTDVERVVLFNLYISPANYIAEYPDRLEIPILTAQVRYDIPSQAQVNALSSSIAIAAELVQDYMPQVDPQIQNHLLALAKYRQTQLAEQKLQQGDRAGAATMLQSAAKTALQMGDHNASTILQNNATRLQTGTSLSEADRKKTRIASKTVLQTPPNSLSDK</sequence>
<reference evidence="2 3" key="1">
    <citation type="submission" date="2023-12" db="EMBL/GenBank/DDBJ databases">
        <title>Baltic Sea Cyanobacteria.</title>
        <authorList>
            <person name="Delbaje E."/>
            <person name="Fewer D.P."/>
            <person name="Shishido T.K."/>
        </authorList>
    </citation>
    <scope>NUCLEOTIDE SEQUENCE [LARGE SCALE GENOMIC DNA]</scope>
    <source>
        <strain evidence="2 3">UHCC 0370</strain>
    </source>
</reference>
<evidence type="ECO:0000313" key="3">
    <source>
        <dbReference type="Proteomes" id="UP001301388"/>
    </source>
</evidence>
<protein>
    <submittedName>
        <fullName evidence="2">VWA domain-containing protein</fullName>
    </submittedName>
</protein>
<dbReference type="Gene3D" id="3.40.50.410">
    <property type="entry name" value="von Willebrand factor, type A domain"/>
    <property type="match status" value="1"/>
</dbReference>
<comment type="caution">
    <text evidence="2">The sequence shown here is derived from an EMBL/GenBank/DDBJ whole genome shotgun (WGS) entry which is preliminary data.</text>
</comment>
<name>A0ABU5TPC2_9CYAN</name>
<dbReference type="InterPro" id="IPR002035">
    <property type="entry name" value="VWF_A"/>
</dbReference>
<dbReference type="Proteomes" id="UP001301388">
    <property type="component" value="Unassembled WGS sequence"/>
</dbReference>
<dbReference type="PANTHER" id="PTHR10579:SF43">
    <property type="entry name" value="ZINC FINGER (C3HC4-TYPE RING FINGER) FAMILY PROTEIN"/>
    <property type="match status" value="1"/>
</dbReference>
<dbReference type="SUPFAM" id="SSF53300">
    <property type="entry name" value="vWA-like"/>
    <property type="match status" value="1"/>
</dbReference>
<dbReference type="InterPro" id="IPR036465">
    <property type="entry name" value="vWFA_dom_sf"/>
</dbReference>
<dbReference type="InterPro" id="IPR051266">
    <property type="entry name" value="CLCR"/>
</dbReference>
<organism evidence="2 3">
    <name type="scientific">Pseudanabaena galeata UHCC 0370</name>
    <dbReference type="NCBI Taxonomy" id="3110310"/>
    <lineage>
        <taxon>Bacteria</taxon>
        <taxon>Bacillati</taxon>
        <taxon>Cyanobacteriota</taxon>
        <taxon>Cyanophyceae</taxon>
        <taxon>Pseudanabaenales</taxon>
        <taxon>Pseudanabaenaceae</taxon>
        <taxon>Pseudanabaena</taxon>
    </lineage>
</organism>
<dbReference type="RefSeq" id="WP_323262975.1">
    <property type="nucleotide sequence ID" value="NZ_JAYGIE010000100.1"/>
</dbReference>
<dbReference type="PANTHER" id="PTHR10579">
    <property type="entry name" value="CALCIUM-ACTIVATED CHLORIDE CHANNEL REGULATOR"/>
    <property type="match status" value="1"/>
</dbReference>
<keyword evidence="3" id="KW-1185">Reference proteome</keyword>
<gene>
    <name evidence="2" type="ORF">VB774_19535</name>
</gene>
<feature type="domain" description="VWFA" evidence="1">
    <location>
        <begin position="43"/>
        <end position="215"/>
    </location>
</feature>
<accession>A0ABU5TPC2</accession>
<dbReference type="EMBL" id="JAYGIE010000100">
    <property type="protein sequence ID" value="MEA5479823.1"/>
    <property type="molecule type" value="Genomic_DNA"/>
</dbReference>
<evidence type="ECO:0000259" key="1">
    <source>
        <dbReference type="PROSITE" id="PS50234"/>
    </source>
</evidence>
<dbReference type="SMART" id="SM00327">
    <property type="entry name" value="VWA"/>
    <property type="match status" value="1"/>
</dbReference>